<evidence type="ECO:0000313" key="5">
    <source>
        <dbReference type="EMBL" id="KZL51315.1"/>
    </source>
</evidence>
<evidence type="ECO:0000313" key="6">
    <source>
        <dbReference type="Proteomes" id="UP000076555"/>
    </source>
</evidence>
<accession>A0A161VVA6</accession>
<dbReference type="PANTHER" id="PTHR43432:SF3">
    <property type="entry name" value="SLR0285 PROTEIN"/>
    <property type="match status" value="1"/>
</dbReference>
<evidence type="ECO:0000256" key="2">
    <source>
        <dbReference type="ARBA" id="ARBA00023004"/>
    </source>
</evidence>
<protein>
    <submittedName>
        <fullName evidence="5">Radical SAM protein</fullName>
    </submittedName>
</protein>
<evidence type="ECO:0000256" key="3">
    <source>
        <dbReference type="ARBA" id="ARBA00023014"/>
    </source>
</evidence>
<dbReference type="SFLD" id="SFLDS00029">
    <property type="entry name" value="Radical_SAM"/>
    <property type="match status" value="1"/>
</dbReference>
<dbReference type="Gene3D" id="3.80.30.30">
    <property type="match status" value="1"/>
</dbReference>
<gene>
    <name evidence="5" type="ORF">A2T98_02890</name>
</gene>
<dbReference type="Pfam" id="PF04055">
    <property type="entry name" value="Radical_SAM"/>
    <property type="match status" value="1"/>
</dbReference>
<keyword evidence="2" id="KW-0408">Iron</keyword>
<dbReference type="SUPFAM" id="SSF102114">
    <property type="entry name" value="Radical SAM enzymes"/>
    <property type="match status" value="1"/>
</dbReference>
<evidence type="ECO:0000259" key="4">
    <source>
        <dbReference type="Pfam" id="PF04055"/>
    </source>
</evidence>
<sequence>MAQAKYEGYCDVQPTKLVREKFGDTDVYGQNAKSLLTKASGFIGDYDFTLNPYRGCQYGCSYCYAAAFSPNTQMRDDWGKWVIVKDNAAEVLTKELQKWYKQHPQTPPRIYMSSVTDPYQPLESRHQLTRRLLEVMLDVRDDGYPTPTLVIQTRSPIITRDIDYLQRFQRLRINMSIPTGSESVRRDFEPRSPSVRARLNAIIKLKQSIDSFKGFVPKISITITPLLPTLPTDEATFISKLAVADRVVIQDFHPNHGRSLIASTRQEAEEIKKKYDWWYNAENFSYLKFKEKLFNQLPGVEIKEGKEGFGYE</sequence>
<dbReference type="GO" id="GO:0051536">
    <property type="term" value="F:iron-sulfur cluster binding"/>
    <property type="evidence" value="ECO:0007669"/>
    <property type="project" value="UniProtKB-KW"/>
</dbReference>
<comment type="caution">
    <text evidence="5">The sequence shown here is derived from an EMBL/GenBank/DDBJ whole genome shotgun (WGS) entry which is preliminary data.</text>
</comment>
<organism evidence="5 6">
    <name type="scientific">Nodularia spumigena CENA596</name>
    <dbReference type="NCBI Taxonomy" id="1819295"/>
    <lineage>
        <taxon>Bacteria</taxon>
        <taxon>Bacillati</taxon>
        <taxon>Cyanobacteriota</taxon>
        <taxon>Cyanophyceae</taxon>
        <taxon>Nostocales</taxon>
        <taxon>Nodulariaceae</taxon>
        <taxon>Nodularia</taxon>
    </lineage>
</organism>
<proteinExistence type="predicted"/>
<dbReference type="AlphaFoldDB" id="A0A161VVA6"/>
<dbReference type="InterPro" id="IPR007197">
    <property type="entry name" value="rSAM"/>
</dbReference>
<dbReference type="SFLD" id="SFLDG01084">
    <property type="entry name" value="Uncharacterised_Radical_SAM_Su"/>
    <property type="match status" value="1"/>
</dbReference>
<dbReference type="GO" id="GO:0003824">
    <property type="term" value="F:catalytic activity"/>
    <property type="evidence" value="ECO:0007669"/>
    <property type="project" value="InterPro"/>
</dbReference>
<dbReference type="OrthoDB" id="9785699at2"/>
<dbReference type="GO" id="GO:0046872">
    <property type="term" value="F:metal ion binding"/>
    <property type="evidence" value="ECO:0007669"/>
    <property type="project" value="UniProtKB-KW"/>
</dbReference>
<dbReference type="PANTHER" id="PTHR43432">
    <property type="entry name" value="SLR0285 PROTEIN"/>
    <property type="match status" value="1"/>
</dbReference>
<dbReference type="InterPro" id="IPR040086">
    <property type="entry name" value="MJ0683-like"/>
</dbReference>
<name>A0A161VVA6_NODSP</name>
<feature type="domain" description="Radical SAM core" evidence="4">
    <location>
        <begin position="51"/>
        <end position="211"/>
    </location>
</feature>
<reference evidence="5 6" key="1">
    <citation type="submission" date="2016-04" db="EMBL/GenBank/DDBJ databases">
        <title>Draft Genome Assembly of the Bloom-forming Cyanobacterium Nodularia spumigena Strain CENA596 in Shrimp Production Ponds.</title>
        <authorList>
            <person name="Popin R.V."/>
            <person name="Rigonato J."/>
            <person name="Abreu V.A."/>
            <person name="Andreote A.P."/>
            <person name="Silveira S.B."/>
            <person name="Odebrecht C."/>
            <person name="Fiore M.F."/>
        </authorList>
    </citation>
    <scope>NUCLEOTIDE SEQUENCE [LARGE SCALE GENOMIC DNA]</scope>
    <source>
        <strain evidence="5 6">CENA596</strain>
    </source>
</reference>
<dbReference type="InterPro" id="IPR058240">
    <property type="entry name" value="rSAM_sf"/>
</dbReference>
<dbReference type="RefSeq" id="WP_063871482.1">
    <property type="nucleotide sequence ID" value="NZ_CAWMRI010000028.1"/>
</dbReference>
<dbReference type="EMBL" id="LWAJ01000028">
    <property type="protein sequence ID" value="KZL51315.1"/>
    <property type="molecule type" value="Genomic_DNA"/>
</dbReference>
<evidence type="ECO:0000256" key="1">
    <source>
        <dbReference type="ARBA" id="ARBA00022723"/>
    </source>
</evidence>
<dbReference type="Proteomes" id="UP000076555">
    <property type="component" value="Unassembled WGS sequence"/>
</dbReference>
<keyword evidence="3" id="KW-0411">Iron-sulfur</keyword>
<keyword evidence="1" id="KW-0479">Metal-binding</keyword>
<dbReference type="CDD" id="cd01335">
    <property type="entry name" value="Radical_SAM"/>
    <property type="match status" value="1"/>
</dbReference>